<evidence type="ECO:0000313" key="2">
    <source>
        <dbReference type="Proteomes" id="UP000020077"/>
    </source>
</evidence>
<sequence length="77" mass="8500">MIRIDRLRLRLPAGFEHRALSIARRVGEMLAEQSVSQDLAIDSVTLSPLKIRIHTSDDEIARLITLQIVAQQAGGAP</sequence>
<proteinExistence type="predicted"/>
<organism evidence="1 2">
    <name type="scientific">Candidatus Accumulibacter phosphatis</name>
    <dbReference type="NCBI Taxonomy" id="327160"/>
    <lineage>
        <taxon>Bacteria</taxon>
        <taxon>Pseudomonadati</taxon>
        <taxon>Pseudomonadota</taxon>
        <taxon>Betaproteobacteria</taxon>
        <taxon>Candidatus Accumulibacter</taxon>
    </lineage>
</organism>
<accession>A0A080LYX4</accession>
<gene>
    <name evidence="1" type="ORF">AW09_000679</name>
</gene>
<evidence type="ECO:0000313" key="1">
    <source>
        <dbReference type="EMBL" id="KFB74048.1"/>
    </source>
</evidence>
<reference evidence="1 2" key="1">
    <citation type="submission" date="2014-02" db="EMBL/GenBank/DDBJ databases">
        <title>Expanding our view of genomic diversity in Candidatus Accumulibacter clades.</title>
        <authorList>
            <person name="Skennerton C.T."/>
            <person name="Barr J.J."/>
            <person name="Slater F.R."/>
            <person name="Bond P.L."/>
            <person name="Tyson G.W."/>
        </authorList>
    </citation>
    <scope>NUCLEOTIDE SEQUENCE [LARGE SCALE GENOMIC DNA]</scope>
    <source>
        <strain evidence="2">BA-91</strain>
    </source>
</reference>
<protein>
    <submittedName>
        <fullName evidence="1">Uncharacterized protein</fullName>
    </submittedName>
</protein>
<dbReference type="Proteomes" id="UP000020077">
    <property type="component" value="Unassembled WGS sequence"/>
</dbReference>
<dbReference type="EMBL" id="JDVG02000116">
    <property type="protein sequence ID" value="KFB74048.1"/>
    <property type="molecule type" value="Genomic_DNA"/>
</dbReference>
<dbReference type="AlphaFoldDB" id="A0A080LYX4"/>
<comment type="caution">
    <text evidence="1">The sequence shown here is derived from an EMBL/GenBank/DDBJ whole genome shotgun (WGS) entry which is preliminary data.</text>
</comment>
<name>A0A080LYX4_9PROT</name>